<dbReference type="EMBL" id="JYDW01001317">
    <property type="protein sequence ID" value="KRZ47135.1"/>
    <property type="molecule type" value="Genomic_DNA"/>
</dbReference>
<comment type="caution">
    <text evidence="1">The sequence shown here is derived from an EMBL/GenBank/DDBJ whole genome shotgun (WGS) entry which is preliminary data.</text>
</comment>
<sequence>MLEEAELLGVFLCISMKTGEGQTIFKRVLTLAGRTEPADFHNSPHQDTVFVASSAVSVKKHIMFTFTEKRVHDLRFGSREAISNSNEGHNGGRDTTHLLISVTVALVLWRFTCILPTFPNLSERPETKFNLRSVGIWYYKRE</sequence>
<gene>
    <name evidence="1" type="ORF">T02_11842</name>
</gene>
<evidence type="ECO:0000313" key="1">
    <source>
        <dbReference type="EMBL" id="KRZ47135.1"/>
    </source>
</evidence>
<proteinExistence type="predicted"/>
<name>A0A0V1KIM4_9BILA</name>
<keyword evidence="2" id="KW-1185">Reference proteome</keyword>
<evidence type="ECO:0000313" key="2">
    <source>
        <dbReference type="Proteomes" id="UP000054721"/>
    </source>
</evidence>
<accession>A0A0V1KIM4</accession>
<dbReference type="AlphaFoldDB" id="A0A0V1KIM4"/>
<organism evidence="1 2">
    <name type="scientific">Trichinella nativa</name>
    <dbReference type="NCBI Taxonomy" id="6335"/>
    <lineage>
        <taxon>Eukaryota</taxon>
        <taxon>Metazoa</taxon>
        <taxon>Ecdysozoa</taxon>
        <taxon>Nematoda</taxon>
        <taxon>Enoplea</taxon>
        <taxon>Dorylaimia</taxon>
        <taxon>Trichinellida</taxon>
        <taxon>Trichinellidae</taxon>
        <taxon>Trichinella</taxon>
    </lineage>
</organism>
<dbReference type="Proteomes" id="UP000054721">
    <property type="component" value="Unassembled WGS sequence"/>
</dbReference>
<reference evidence="1 2" key="1">
    <citation type="submission" date="2015-05" db="EMBL/GenBank/DDBJ databases">
        <title>Evolution of Trichinella species and genotypes.</title>
        <authorList>
            <person name="Korhonen P.K."/>
            <person name="Edoardo P."/>
            <person name="Giuseppe L.R."/>
            <person name="Gasser R.B."/>
        </authorList>
    </citation>
    <scope>NUCLEOTIDE SEQUENCE [LARGE SCALE GENOMIC DNA]</scope>
    <source>
        <strain evidence="1">ISS10</strain>
    </source>
</reference>
<protein>
    <submittedName>
        <fullName evidence="1">Uncharacterized protein</fullName>
    </submittedName>
</protein>